<organism evidence="1 2">
    <name type="scientific">Cytobacillus oceanisediminis</name>
    <dbReference type="NCBI Taxonomy" id="665099"/>
    <lineage>
        <taxon>Bacteria</taxon>
        <taxon>Bacillati</taxon>
        <taxon>Bacillota</taxon>
        <taxon>Bacilli</taxon>
        <taxon>Bacillales</taxon>
        <taxon>Bacillaceae</taxon>
        <taxon>Cytobacillus</taxon>
    </lineage>
</organism>
<dbReference type="GeneID" id="65405527"/>
<comment type="caution">
    <text evidence="1">The sequence shown here is derived from an EMBL/GenBank/DDBJ whole genome shotgun (WGS) entry which is preliminary data.</text>
</comment>
<evidence type="ECO:0000313" key="2">
    <source>
        <dbReference type="Proteomes" id="UP000318667"/>
    </source>
</evidence>
<sequence>MRTVEKFEVLAEVKVNVAYKGNETDLHFGESFAGVKLLVFNHRGEVLELNAIDWNMEDTVLFEEDGLIISDLNLFNIVDIEETNEDRALYSAQLMLNELTVGYVVVTATKCDGTVTTLSVNDFSFNVGSIEN</sequence>
<protein>
    <submittedName>
        <fullName evidence="1">Uncharacterized protein</fullName>
    </submittedName>
</protein>
<dbReference type="Proteomes" id="UP000318667">
    <property type="component" value="Unassembled WGS sequence"/>
</dbReference>
<name>A0A562JCY9_9BACI</name>
<keyword evidence="2" id="KW-1185">Reference proteome</keyword>
<evidence type="ECO:0000313" key="1">
    <source>
        <dbReference type="EMBL" id="TWH81017.1"/>
    </source>
</evidence>
<dbReference type="EMBL" id="VLKI01000018">
    <property type="protein sequence ID" value="TWH81017.1"/>
    <property type="molecule type" value="Genomic_DNA"/>
</dbReference>
<accession>A0A562JCY9</accession>
<dbReference type="AlphaFoldDB" id="A0A562JCY9"/>
<dbReference type="RefSeq" id="WP_144544943.1">
    <property type="nucleotide sequence ID" value="NZ_CBCSDC010000020.1"/>
</dbReference>
<gene>
    <name evidence="1" type="ORF">IQ19_04434</name>
</gene>
<reference evidence="1 2" key="1">
    <citation type="journal article" date="2015" name="Stand. Genomic Sci.">
        <title>Genomic Encyclopedia of Bacterial and Archaeal Type Strains, Phase III: the genomes of soil and plant-associated and newly described type strains.</title>
        <authorList>
            <person name="Whitman W.B."/>
            <person name="Woyke T."/>
            <person name="Klenk H.P."/>
            <person name="Zhou Y."/>
            <person name="Lilburn T.G."/>
            <person name="Beck B.J."/>
            <person name="De Vos P."/>
            <person name="Vandamme P."/>
            <person name="Eisen J.A."/>
            <person name="Garrity G."/>
            <person name="Hugenholtz P."/>
            <person name="Kyrpides N.C."/>
        </authorList>
    </citation>
    <scope>NUCLEOTIDE SEQUENCE [LARGE SCALE GENOMIC DNA]</scope>
    <source>
        <strain evidence="1 2">CGMCC 1.10115</strain>
    </source>
</reference>
<proteinExistence type="predicted"/>